<dbReference type="Proteomes" id="UP000193642">
    <property type="component" value="Unassembled WGS sequence"/>
</dbReference>
<dbReference type="InterPro" id="IPR000719">
    <property type="entry name" value="Prot_kinase_dom"/>
</dbReference>
<dbReference type="GO" id="GO:0004703">
    <property type="term" value="F:G protein-coupled receptor kinase activity"/>
    <property type="evidence" value="ECO:0007669"/>
    <property type="project" value="TreeGrafter"/>
</dbReference>
<dbReference type="Gene3D" id="1.10.510.10">
    <property type="entry name" value="Transferase(Phosphotransferase) domain 1"/>
    <property type="match status" value="1"/>
</dbReference>
<keyword evidence="8" id="KW-1185">Reference proteome</keyword>
<evidence type="ECO:0000256" key="4">
    <source>
        <dbReference type="ARBA" id="ARBA00022777"/>
    </source>
</evidence>
<dbReference type="Gene3D" id="3.30.200.20">
    <property type="entry name" value="Phosphorylase Kinase, domain 1"/>
    <property type="match status" value="1"/>
</dbReference>
<comment type="caution">
    <text evidence="7">The sequence shown here is derived from an EMBL/GenBank/DDBJ whole genome shotgun (WGS) entry which is preliminary data.</text>
</comment>
<keyword evidence="3" id="KW-0547">Nucleotide-binding</keyword>
<evidence type="ECO:0000256" key="3">
    <source>
        <dbReference type="ARBA" id="ARBA00022741"/>
    </source>
</evidence>
<dbReference type="PROSITE" id="PS50011">
    <property type="entry name" value="PROTEIN_KINASE_DOM"/>
    <property type="match status" value="1"/>
</dbReference>
<evidence type="ECO:0000256" key="1">
    <source>
        <dbReference type="ARBA" id="ARBA00022527"/>
    </source>
</evidence>
<feature type="domain" description="Protein kinase" evidence="6">
    <location>
        <begin position="1"/>
        <end position="103"/>
    </location>
</feature>
<dbReference type="PROSITE" id="PS00108">
    <property type="entry name" value="PROTEIN_KINASE_ST"/>
    <property type="match status" value="1"/>
</dbReference>
<evidence type="ECO:0000313" key="7">
    <source>
        <dbReference type="EMBL" id="ORY53576.1"/>
    </source>
</evidence>
<feature type="non-terminal residue" evidence="7">
    <location>
        <position position="103"/>
    </location>
</feature>
<keyword evidence="4 7" id="KW-0418">Kinase</keyword>
<proteinExistence type="predicted"/>
<evidence type="ECO:0000256" key="5">
    <source>
        <dbReference type="ARBA" id="ARBA00022840"/>
    </source>
</evidence>
<sequence>MRYAFQDDENLLMVLDLKLGGDLRFHLTYTGSFPEERARFYFAEVACGLAYLHSHNIAHRDIKPDNILLDEFGHASITDFNVARVTSPTRVMNSRTGTARYMG</sequence>
<dbReference type="OrthoDB" id="2093915at2759"/>
<dbReference type="SUPFAM" id="SSF56112">
    <property type="entry name" value="Protein kinase-like (PK-like)"/>
    <property type="match status" value="1"/>
</dbReference>
<dbReference type="PANTHER" id="PTHR24355:SF30">
    <property type="entry name" value="SERINE_THREONINE-PROTEIN KINASE 32B ISOFORM X1"/>
    <property type="match status" value="1"/>
</dbReference>
<keyword evidence="5" id="KW-0067">ATP-binding</keyword>
<name>A0A1Y2D387_9FUNG</name>
<keyword evidence="1" id="KW-0723">Serine/threonine-protein kinase</keyword>
<evidence type="ECO:0000259" key="6">
    <source>
        <dbReference type="PROSITE" id="PS50011"/>
    </source>
</evidence>
<dbReference type="EMBL" id="MCGO01000001">
    <property type="protein sequence ID" value="ORY53576.1"/>
    <property type="molecule type" value="Genomic_DNA"/>
</dbReference>
<dbReference type="STRING" id="329046.A0A1Y2D387"/>
<dbReference type="GO" id="GO:0005524">
    <property type="term" value="F:ATP binding"/>
    <property type="evidence" value="ECO:0007669"/>
    <property type="project" value="UniProtKB-KW"/>
</dbReference>
<evidence type="ECO:0000313" key="8">
    <source>
        <dbReference type="Proteomes" id="UP000193642"/>
    </source>
</evidence>
<protein>
    <submittedName>
        <fullName evidence="7">Pkinase-domain-containing protein</fullName>
    </submittedName>
</protein>
<dbReference type="Pfam" id="PF00069">
    <property type="entry name" value="Pkinase"/>
    <property type="match status" value="1"/>
</dbReference>
<accession>A0A1Y2D387</accession>
<reference evidence="7 8" key="1">
    <citation type="submission" date="2016-07" db="EMBL/GenBank/DDBJ databases">
        <title>Pervasive Adenine N6-methylation of Active Genes in Fungi.</title>
        <authorList>
            <consortium name="DOE Joint Genome Institute"/>
            <person name="Mondo S.J."/>
            <person name="Dannebaum R.O."/>
            <person name="Kuo R.C."/>
            <person name="Labutti K."/>
            <person name="Haridas S."/>
            <person name="Kuo A."/>
            <person name="Salamov A."/>
            <person name="Ahrendt S.R."/>
            <person name="Lipzen A."/>
            <person name="Sullivan W."/>
            <person name="Andreopoulos W.B."/>
            <person name="Clum A."/>
            <person name="Lindquist E."/>
            <person name="Daum C."/>
            <person name="Ramamoorthy G.K."/>
            <person name="Gryganskyi A."/>
            <person name="Culley D."/>
            <person name="Magnuson J.K."/>
            <person name="James T.Y."/>
            <person name="O'Malley M.A."/>
            <person name="Stajich J.E."/>
            <person name="Spatafora J.W."/>
            <person name="Visel A."/>
            <person name="Grigoriev I.V."/>
        </authorList>
    </citation>
    <scope>NUCLEOTIDE SEQUENCE [LARGE SCALE GENOMIC DNA]</scope>
    <source>
        <strain evidence="7 8">JEL800</strain>
    </source>
</reference>
<gene>
    <name evidence="7" type="ORF">BCR33DRAFT_710978</name>
</gene>
<dbReference type="PANTHER" id="PTHR24355">
    <property type="entry name" value="G PROTEIN-COUPLED RECEPTOR KINASE/RIBOSOMAL PROTEIN S6 KINASE"/>
    <property type="match status" value="1"/>
</dbReference>
<dbReference type="AlphaFoldDB" id="A0A1Y2D387"/>
<dbReference type="GO" id="GO:0007186">
    <property type="term" value="P:G protein-coupled receptor signaling pathway"/>
    <property type="evidence" value="ECO:0007669"/>
    <property type="project" value="TreeGrafter"/>
</dbReference>
<dbReference type="GO" id="GO:0009966">
    <property type="term" value="P:regulation of signal transduction"/>
    <property type="evidence" value="ECO:0007669"/>
    <property type="project" value="TreeGrafter"/>
</dbReference>
<dbReference type="InterPro" id="IPR008271">
    <property type="entry name" value="Ser/Thr_kinase_AS"/>
</dbReference>
<keyword evidence="2" id="KW-0808">Transferase</keyword>
<dbReference type="GO" id="GO:0001664">
    <property type="term" value="F:G protein-coupled receptor binding"/>
    <property type="evidence" value="ECO:0007669"/>
    <property type="project" value="TreeGrafter"/>
</dbReference>
<organism evidence="7 8">
    <name type="scientific">Rhizoclosmatium globosum</name>
    <dbReference type="NCBI Taxonomy" id="329046"/>
    <lineage>
        <taxon>Eukaryota</taxon>
        <taxon>Fungi</taxon>
        <taxon>Fungi incertae sedis</taxon>
        <taxon>Chytridiomycota</taxon>
        <taxon>Chytridiomycota incertae sedis</taxon>
        <taxon>Chytridiomycetes</taxon>
        <taxon>Chytridiales</taxon>
        <taxon>Chytriomycetaceae</taxon>
        <taxon>Rhizoclosmatium</taxon>
    </lineage>
</organism>
<dbReference type="SMART" id="SM00220">
    <property type="entry name" value="S_TKc"/>
    <property type="match status" value="1"/>
</dbReference>
<dbReference type="InterPro" id="IPR011009">
    <property type="entry name" value="Kinase-like_dom_sf"/>
</dbReference>
<evidence type="ECO:0000256" key="2">
    <source>
        <dbReference type="ARBA" id="ARBA00022679"/>
    </source>
</evidence>